<sequence>MLPASYLSSTGFAENSNFGKDASECHDNVFVTNTAYVIYQTCWEYASVVVGEDPPVNFRNLKKRNLSVENHTPSETRQLTVIFPANDWPPFENPLMPLKSFFFKDMLPIANFTA</sequence>
<name>A0A8H7PIA2_9FUNG</name>
<protein>
    <submittedName>
        <fullName evidence="1">Uncharacterized protein</fullName>
    </submittedName>
</protein>
<dbReference type="Proteomes" id="UP000612746">
    <property type="component" value="Unassembled WGS sequence"/>
</dbReference>
<dbReference type="AlphaFoldDB" id="A0A8H7PIA2"/>
<accession>A0A8H7PIA2</accession>
<evidence type="ECO:0000313" key="1">
    <source>
        <dbReference type="EMBL" id="KAG2174079.1"/>
    </source>
</evidence>
<organism evidence="1 2">
    <name type="scientific">Umbelopsis vinacea</name>
    <dbReference type="NCBI Taxonomy" id="44442"/>
    <lineage>
        <taxon>Eukaryota</taxon>
        <taxon>Fungi</taxon>
        <taxon>Fungi incertae sedis</taxon>
        <taxon>Mucoromycota</taxon>
        <taxon>Mucoromycotina</taxon>
        <taxon>Umbelopsidomycetes</taxon>
        <taxon>Umbelopsidales</taxon>
        <taxon>Umbelopsidaceae</taxon>
        <taxon>Umbelopsis</taxon>
    </lineage>
</organism>
<dbReference type="EMBL" id="JAEPRA010000017">
    <property type="protein sequence ID" value="KAG2174079.1"/>
    <property type="molecule type" value="Genomic_DNA"/>
</dbReference>
<comment type="caution">
    <text evidence="1">The sequence shown here is derived from an EMBL/GenBank/DDBJ whole genome shotgun (WGS) entry which is preliminary data.</text>
</comment>
<gene>
    <name evidence="1" type="ORF">INT44_000193</name>
</gene>
<keyword evidence="2" id="KW-1185">Reference proteome</keyword>
<evidence type="ECO:0000313" key="2">
    <source>
        <dbReference type="Proteomes" id="UP000612746"/>
    </source>
</evidence>
<reference evidence="1" key="1">
    <citation type="submission" date="2020-12" db="EMBL/GenBank/DDBJ databases">
        <title>Metabolic potential, ecology and presence of endohyphal bacteria is reflected in genomic diversity of Mucoromycotina.</title>
        <authorList>
            <person name="Muszewska A."/>
            <person name="Okrasinska A."/>
            <person name="Steczkiewicz K."/>
            <person name="Drgas O."/>
            <person name="Orlowska M."/>
            <person name="Perlinska-Lenart U."/>
            <person name="Aleksandrzak-Piekarczyk T."/>
            <person name="Szatraj K."/>
            <person name="Zielenkiewicz U."/>
            <person name="Pilsyk S."/>
            <person name="Malc E."/>
            <person name="Mieczkowski P."/>
            <person name="Kruszewska J.S."/>
            <person name="Biernat P."/>
            <person name="Pawlowska J."/>
        </authorList>
    </citation>
    <scope>NUCLEOTIDE SEQUENCE</scope>
    <source>
        <strain evidence="1">WA0000051536</strain>
    </source>
</reference>
<proteinExistence type="predicted"/>